<dbReference type="AlphaFoldDB" id="A0A5C6DRX2"/>
<comment type="caution">
    <text evidence="2">The sequence shown here is derived from an EMBL/GenBank/DDBJ whole genome shotgun (WGS) entry which is preliminary data.</text>
</comment>
<dbReference type="Proteomes" id="UP000315471">
    <property type="component" value="Unassembled WGS sequence"/>
</dbReference>
<accession>A0A5C6DRX2</accession>
<feature type="compositionally biased region" description="Basic residues" evidence="1">
    <location>
        <begin position="96"/>
        <end position="106"/>
    </location>
</feature>
<keyword evidence="3" id="KW-1185">Reference proteome</keyword>
<gene>
    <name evidence="2" type="ORF">Q31b_42970</name>
</gene>
<evidence type="ECO:0000313" key="3">
    <source>
        <dbReference type="Proteomes" id="UP000315471"/>
    </source>
</evidence>
<sequence>MEKKDNKPVKEFRLGAVRASVWINRKESGENWFTVSTSRGYKDRDGDWSDSKSFRPHDIPVLGNVLELAQTWIREHRDALENEAAPVHAMDEGKRPKSGRKKRRAK</sequence>
<reference evidence="2 3" key="1">
    <citation type="submission" date="2019-02" db="EMBL/GenBank/DDBJ databases">
        <title>Deep-cultivation of Planctomycetes and their phenomic and genomic characterization uncovers novel biology.</title>
        <authorList>
            <person name="Wiegand S."/>
            <person name="Jogler M."/>
            <person name="Boedeker C."/>
            <person name="Pinto D."/>
            <person name="Vollmers J."/>
            <person name="Rivas-Marin E."/>
            <person name="Kohn T."/>
            <person name="Peeters S.H."/>
            <person name="Heuer A."/>
            <person name="Rast P."/>
            <person name="Oberbeckmann S."/>
            <person name="Bunk B."/>
            <person name="Jeske O."/>
            <person name="Meyerdierks A."/>
            <person name="Storesund J.E."/>
            <person name="Kallscheuer N."/>
            <person name="Luecker S."/>
            <person name="Lage O.M."/>
            <person name="Pohl T."/>
            <person name="Merkel B.J."/>
            <person name="Hornburger P."/>
            <person name="Mueller R.-W."/>
            <person name="Bruemmer F."/>
            <person name="Labrenz M."/>
            <person name="Spormann A.M."/>
            <person name="Op Den Camp H."/>
            <person name="Overmann J."/>
            <person name="Amann R."/>
            <person name="Jetten M.S.M."/>
            <person name="Mascher T."/>
            <person name="Medema M.H."/>
            <person name="Devos D.P."/>
            <person name="Kaster A.-K."/>
            <person name="Ovreas L."/>
            <person name="Rohde M."/>
            <person name="Galperin M.Y."/>
            <person name="Jogler C."/>
        </authorList>
    </citation>
    <scope>NUCLEOTIDE SEQUENCE [LARGE SCALE GENOMIC DNA]</scope>
    <source>
        <strain evidence="2 3">Q31b</strain>
    </source>
</reference>
<name>A0A5C6DRX2_9BACT</name>
<feature type="region of interest" description="Disordered" evidence="1">
    <location>
        <begin position="82"/>
        <end position="106"/>
    </location>
</feature>
<evidence type="ECO:0000256" key="1">
    <source>
        <dbReference type="SAM" id="MobiDB-lite"/>
    </source>
</evidence>
<organism evidence="2 3">
    <name type="scientific">Novipirellula aureliae</name>
    <dbReference type="NCBI Taxonomy" id="2527966"/>
    <lineage>
        <taxon>Bacteria</taxon>
        <taxon>Pseudomonadati</taxon>
        <taxon>Planctomycetota</taxon>
        <taxon>Planctomycetia</taxon>
        <taxon>Pirellulales</taxon>
        <taxon>Pirellulaceae</taxon>
        <taxon>Novipirellula</taxon>
    </lineage>
</organism>
<evidence type="ECO:0000313" key="2">
    <source>
        <dbReference type="EMBL" id="TWU37509.1"/>
    </source>
</evidence>
<protein>
    <submittedName>
        <fullName evidence="2">Uncharacterized protein</fullName>
    </submittedName>
</protein>
<dbReference type="EMBL" id="SJPY01000007">
    <property type="protein sequence ID" value="TWU37509.1"/>
    <property type="molecule type" value="Genomic_DNA"/>
</dbReference>
<proteinExistence type="predicted"/>